<dbReference type="CDD" id="cd19481">
    <property type="entry name" value="RecA-like_protease"/>
    <property type="match status" value="1"/>
</dbReference>
<sequence length="954" mass="108858">MEVLTQAGSEIREVPTTNGVKDPVIAKVEATGGIVPAVAEHDKDSGVEISEAPAKEETDPPQKDGEGAQNDSETKPEENVGDATVADEAPSSDETPKTRGEHVVFVDPIGTRWVFPYEEAKTWSGVKALVKMVYFDSYLPNEYAEILNDPVEGPGGEFAIMKIQPEESYVLSKHWDDSVSPGWEFKIWIRSAWNILEEVRNAKKAAGTTTATEEGPATEKEVPKISYVAKYFVPDDDGDLVFHSQQQFQNKIADKKSFGTDNTGTILEEQREFSCNNRDPDAPVENRIDSVGVPILYIRSQFLLAALRAVISFQAVPDMCIEKRWRGRDITTSLDQGRYVYPFTDLWHYRQRLIEYRDQVKETHDPEYSENCRDAIDVLLEYLKDEPPVPMDETELMWRHSVPKTKFNSFWMLLKPGSDVYVREQGHLNAYVVEGYTGGPQWTAPESRILPYKVIVWNLNFDGVVLTRSVKEIIIPVFDGEREIQSLPVFPTEFHKDNDSEKPLRQTLINRGKNFVEMVKKPTFREYTGPSELQGIREFTRARVVIDHTSQPWYLKNAIGGDYKDEREPPLPVTSVYGIELGERTRVPDCPCMNCHENESHQRDIQRRRFDDYDDIDLNTRTELTDHQYMLCWSHVYGFVLKDRAWDLLEVSGLEPPRIQKNIIDLLVMKPEGNKHMIKAICEIYGGTYTQTFTSDFISGKGEGQILLLHGPPGTGKTLTAESVAEYSGRPLLSITSADLGQEPVTLEQNLLRFFRDAKKWNAIVLLDEADVYLEARSSQDLRRNSIVSIFLRALDYFQGILFLTTNRVGSFDEAFMSRIHVQIGYDPLDEGSRQQIWDNHFKKLSRNRETNGQEIRCSYDAKEFVRKSKDLQSLKWNGREIRNAFQTAVALACYQAKQEGNDIPELTDDHLRQVVSMSQNFKTYLHNVRGAEEEMAYMARLRNDEVKASGGDS</sequence>
<reference evidence="3 4" key="1">
    <citation type="submission" date="2024-07" db="EMBL/GenBank/DDBJ databases">
        <title>Section-level genome sequencing and comparative genomics of Aspergillus sections Usti and Cavernicolus.</title>
        <authorList>
            <consortium name="Lawrence Berkeley National Laboratory"/>
            <person name="Nybo J.L."/>
            <person name="Vesth T.C."/>
            <person name="Theobald S."/>
            <person name="Frisvad J.C."/>
            <person name="Larsen T.O."/>
            <person name="Kjaerboelling I."/>
            <person name="Rothschild-Mancinelli K."/>
            <person name="Lyhne E.K."/>
            <person name="Kogle M.E."/>
            <person name="Barry K."/>
            <person name="Clum A."/>
            <person name="Na H."/>
            <person name="Ledsgaard L."/>
            <person name="Lin J."/>
            <person name="Lipzen A."/>
            <person name="Kuo A."/>
            <person name="Riley R."/>
            <person name="Mondo S."/>
            <person name="Labutti K."/>
            <person name="Haridas S."/>
            <person name="Pangalinan J."/>
            <person name="Salamov A.A."/>
            <person name="Simmons B.A."/>
            <person name="Magnuson J.K."/>
            <person name="Chen J."/>
            <person name="Drula E."/>
            <person name="Henrissat B."/>
            <person name="Wiebenga A."/>
            <person name="Lubbers R.J."/>
            <person name="Gomes A.C."/>
            <person name="Makela M.R."/>
            <person name="Stajich J."/>
            <person name="Grigoriev I.V."/>
            <person name="Mortensen U.H."/>
            <person name="De Vries R.P."/>
            <person name="Baker S.E."/>
            <person name="Andersen M.R."/>
        </authorList>
    </citation>
    <scope>NUCLEOTIDE SEQUENCE [LARGE SCALE GENOMIC DNA]</scope>
    <source>
        <strain evidence="3 4">CBS 209.92</strain>
    </source>
</reference>
<dbReference type="Gene3D" id="3.40.50.300">
    <property type="entry name" value="P-loop containing nucleotide triphosphate hydrolases"/>
    <property type="match status" value="1"/>
</dbReference>
<feature type="domain" description="AAA+ ATPase" evidence="2">
    <location>
        <begin position="703"/>
        <end position="830"/>
    </location>
</feature>
<dbReference type="Pfam" id="PF23232">
    <property type="entry name" value="AAA_lid_13"/>
    <property type="match status" value="1"/>
</dbReference>
<dbReference type="SUPFAM" id="SSF52540">
    <property type="entry name" value="P-loop containing nucleoside triphosphate hydrolases"/>
    <property type="match status" value="1"/>
</dbReference>
<name>A0ABR4FUH4_9EURO</name>
<dbReference type="InterPro" id="IPR054289">
    <property type="entry name" value="DUF7025"/>
</dbReference>
<dbReference type="InterPro" id="IPR027417">
    <property type="entry name" value="P-loop_NTPase"/>
</dbReference>
<gene>
    <name evidence="3" type="ORF">BJX66DRAFT_311942</name>
</gene>
<protein>
    <recommendedName>
        <fullName evidence="2">AAA+ ATPase domain-containing protein</fullName>
    </recommendedName>
</protein>
<evidence type="ECO:0000313" key="3">
    <source>
        <dbReference type="EMBL" id="KAL2786909.1"/>
    </source>
</evidence>
<evidence type="ECO:0000259" key="2">
    <source>
        <dbReference type="SMART" id="SM00382"/>
    </source>
</evidence>
<dbReference type="PANTHER" id="PTHR46411">
    <property type="entry name" value="FAMILY ATPASE, PUTATIVE-RELATED"/>
    <property type="match status" value="1"/>
</dbReference>
<feature type="compositionally biased region" description="Basic and acidic residues" evidence="1">
    <location>
        <begin position="53"/>
        <end position="78"/>
    </location>
</feature>
<organism evidence="3 4">
    <name type="scientific">Aspergillus keveii</name>
    <dbReference type="NCBI Taxonomy" id="714993"/>
    <lineage>
        <taxon>Eukaryota</taxon>
        <taxon>Fungi</taxon>
        <taxon>Dikarya</taxon>
        <taxon>Ascomycota</taxon>
        <taxon>Pezizomycotina</taxon>
        <taxon>Eurotiomycetes</taxon>
        <taxon>Eurotiomycetidae</taxon>
        <taxon>Eurotiales</taxon>
        <taxon>Aspergillaceae</taxon>
        <taxon>Aspergillus</taxon>
        <taxon>Aspergillus subgen. Nidulantes</taxon>
    </lineage>
</organism>
<dbReference type="InterPro" id="IPR003593">
    <property type="entry name" value="AAA+_ATPase"/>
</dbReference>
<dbReference type="InterPro" id="IPR056599">
    <property type="entry name" value="AAA_lid_fung"/>
</dbReference>
<comment type="caution">
    <text evidence="3">The sequence shown here is derived from an EMBL/GenBank/DDBJ whole genome shotgun (WGS) entry which is preliminary data.</text>
</comment>
<evidence type="ECO:0000256" key="1">
    <source>
        <dbReference type="SAM" id="MobiDB-lite"/>
    </source>
</evidence>
<feature type="region of interest" description="Disordered" evidence="1">
    <location>
        <begin position="1"/>
        <end position="100"/>
    </location>
</feature>
<dbReference type="Pfam" id="PF22942">
    <property type="entry name" value="DUF7025"/>
    <property type="match status" value="1"/>
</dbReference>
<keyword evidence="4" id="KW-1185">Reference proteome</keyword>
<dbReference type="Proteomes" id="UP001610563">
    <property type="component" value="Unassembled WGS sequence"/>
</dbReference>
<dbReference type="SMART" id="SM00382">
    <property type="entry name" value="AAA"/>
    <property type="match status" value="1"/>
</dbReference>
<dbReference type="Pfam" id="PF00004">
    <property type="entry name" value="AAA"/>
    <property type="match status" value="1"/>
</dbReference>
<dbReference type="InterPro" id="IPR054464">
    <property type="entry name" value="ULD_fung"/>
</dbReference>
<dbReference type="InterPro" id="IPR003959">
    <property type="entry name" value="ATPase_AAA_core"/>
</dbReference>
<proteinExistence type="predicted"/>
<dbReference type="PANTHER" id="PTHR46411:SF4">
    <property type="entry name" value="AAA+ ATPASE DOMAIN-CONTAINING PROTEIN"/>
    <property type="match status" value="1"/>
</dbReference>
<evidence type="ECO:0000313" key="4">
    <source>
        <dbReference type="Proteomes" id="UP001610563"/>
    </source>
</evidence>
<accession>A0ABR4FUH4</accession>
<dbReference type="Pfam" id="PF22893">
    <property type="entry name" value="ULD_2"/>
    <property type="match status" value="1"/>
</dbReference>
<dbReference type="EMBL" id="JBFTWV010000107">
    <property type="protein sequence ID" value="KAL2786909.1"/>
    <property type="molecule type" value="Genomic_DNA"/>
</dbReference>